<dbReference type="Pfam" id="PF01400">
    <property type="entry name" value="Astacin"/>
    <property type="match status" value="1"/>
</dbReference>
<dbReference type="InterPro" id="IPR000859">
    <property type="entry name" value="CUB_dom"/>
</dbReference>
<comment type="subcellular location">
    <subcellularLocation>
        <location evidence="1 12">Secreted</location>
    </subcellularLocation>
</comment>
<evidence type="ECO:0000256" key="4">
    <source>
        <dbReference type="ARBA" id="ARBA00022670"/>
    </source>
</evidence>
<keyword evidence="9 14" id="KW-0482">Metalloprotease</keyword>
<dbReference type="InterPro" id="IPR001506">
    <property type="entry name" value="Peptidase_M12A"/>
</dbReference>
<dbReference type="InterPro" id="IPR024079">
    <property type="entry name" value="MetalloPept_cat_dom_sf"/>
</dbReference>
<dbReference type="InterPro" id="IPR017050">
    <property type="entry name" value="Metallopeptidase_nem"/>
</dbReference>
<feature type="signal peptide" evidence="12 15">
    <location>
        <begin position="1"/>
        <end position="16"/>
    </location>
</feature>
<keyword evidence="8 14" id="KW-0862">Zinc</keyword>
<evidence type="ECO:0000256" key="12">
    <source>
        <dbReference type="PIRNR" id="PIRNR036365"/>
    </source>
</evidence>
<dbReference type="SMART" id="SM00235">
    <property type="entry name" value="ZnMc"/>
    <property type="match status" value="1"/>
</dbReference>
<dbReference type="PIRSF" id="PIRSF036365">
    <property type="entry name" value="Astacin_nematoda"/>
    <property type="match status" value="1"/>
</dbReference>
<feature type="active site" evidence="14">
    <location>
        <position position="223"/>
    </location>
</feature>
<evidence type="ECO:0000256" key="9">
    <source>
        <dbReference type="ARBA" id="ARBA00023049"/>
    </source>
</evidence>
<dbReference type="Pfam" id="PF00431">
    <property type="entry name" value="CUB"/>
    <property type="match status" value="1"/>
</dbReference>
<dbReference type="SUPFAM" id="SSF49854">
    <property type="entry name" value="Spermadhesin, CUB domain"/>
    <property type="match status" value="1"/>
</dbReference>
<sequence length="489" mass="54106">MWSWILLLVFSYATLAVDDEAIQKATAILVSNSTDSNGTAGPDEDYIKKIAASLELFNIKKSQLSRQGTQSKPFDEKGYRTAVGPRDTNRTAPPEASEHLKAVALEGDMILSPTQINNMLTGTPSRKRRQSQTDPRSMWDPNTPIPYYIDPSLYNTVGLINQAIKFWTDNTCLSFTPNSNAFNRLRIYKGNGCWSYVGKQYSWASQDVSIGEGCNNLGTVCHEIAHALGFYHTQSRSDRDSYIYINYGNVDGSLQYNFQKLSTSAEKHYGMAYDYGSVMQYNPYAFAINYNIPTSVARDVNYQNMMGQRDGPAFSDVKQMNLLYNCAARCRSRPPCQNNGIVNSRTCTTCICPRAFAGNYCNSLRQGTGSACNGQVIQATSSSFASFTATVGNGMSYQYSTTPSECFWTISAPAGRRIQFQIKSLDTNCMEGCNWSGFEVNTGNLDLAGMLVCCSSISSTMFTSLGNMITIRGVSRYNNANMGISYRVV</sequence>
<feature type="chain" id="PRO_5044954061" description="Zinc metalloproteinase" evidence="12 15">
    <location>
        <begin position="17"/>
        <end position="489"/>
    </location>
</feature>
<evidence type="ECO:0000256" key="13">
    <source>
        <dbReference type="PROSITE-ProRule" id="PRU00059"/>
    </source>
</evidence>
<dbReference type="InterPro" id="IPR006026">
    <property type="entry name" value="Peptidase_Metallo"/>
</dbReference>
<keyword evidence="6 12" id="KW-0732">Signal</keyword>
<evidence type="ECO:0000256" key="8">
    <source>
        <dbReference type="ARBA" id="ARBA00022833"/>
    </source>
</evidence>
<evidence type="ECO:0000259" key="17">
    <source>
        <dbReference type="PROSITE" id="PS01180"/>
    </source>
</evidence>
<dbReference type="CDD" id="cd00041">
    <property type="entry name" value="CUB"/>
    <property type="match status" value="1"/>
</dbReference>
<keyword evidence="5 14" id="KW-0479">Metal-binding</keyword>
<dbReference type="Proteomes" id="UP001303046">
    <property type="component" value="Unassembled WGS sequence"/>
</dbReference>
<evidence type="ECO:0000256" key="3">
    <source>
        <dbReference type="ARBA" id="ARBA00022536"/>
    </source>
</evidence>
<reference evidence="19 20" key="1">
    <citation type="submission" date="2023-08" db="EMBL/GenBank/DDBJ databases">
        <title>A Necator americanus chromosomal reference genome.</title>
        <authorList>
            <person name="Ilik V."/>
            <person name="Petrzelkova K.J."/>
            <person name="Pardy F."/>
            <person name="Fuh T."/>
            <person name="Niatou-Singa F.S."/>
            <person name="Gouil Q."/>
            <person name="Baker L."/>
            <person name="Ritchie M.E."/>
            <person name="Jex A.R."/>
            <person name="Gazzola D."/>
            <person name="Li H."/>
            <person name="Toshio Fujiwara R."/>
            <person name="Zhan B."/>
            <person name="Aroian R.V."/>
            <person name="Pafco B."/>
            <person name="Schwarz E.M."/>
        </authorList>
    </citation>
    <scope>NUCLEOTIDE SEQUENCE [LARGE SCALE GENOMIC DNA]</scope>
    <source>
        <strain evidence="19 20">Aroian</strain>
        <tissue evidence="19">Whole animal</tissue>
    </source>
</reference>
<evidence type="ECO:0000313" key="19">
    <source>
        <dbReference type="EMBL" id="KAK6733907.1"/>
    </source>
</evidence>
<evidence type="ECO:0000256" key="14">
    <source>
        <dbReference type="PROSITE-ProRule" id="PRU01211"/>
    </source>
</evidence>
<dbReference type="PROSITE" id="PS01180">
    <property type="entry name" value="CUB"/>
    <property type="match status" value="1"/>
</dbReference>
<accession>A0ABR1C5W7</accession>
<evidence type="ECO:0000256" key="7">
    <source>
        <dbReference type="ARBA" id="ARBA00022801"/>
    </source>
</evidence>
<evidence type="ECO:0000256" key="10">
    <source>
        <dbReference type="ARBA" id="ARBA00023157"/>
    </source>
</evidence>
<evidence type="ECO:0000256" key="1">
    <source>
        <dbReference type="ARBA" id="ARBA00004613"/>
    </source>
</evidence>
<feature type="binding site" evidence="14">
    <location>
        <position position="226"/>
    </location>
    <ligand>
        <name>Zn(2+)</name>
        <dbReference type="ChEBI" id="CHEBI:29105"/>
        <note>catalytic</note>
    </ligand>
</feature>
<organism evidence="19 20">
    <name type="scientific">Necator americanus</name>
    <name type="common">Human hookworm</name>
    <dbReference type="NCBI Taxonomy" id="51031"/>
    <lineage>
        <taxon>Eukaryota</taxon>
        <taxon>Metazoa</taxon>
        <taxon>Ecdysozoa</taxon>
        <taxon>Nematoda</taxon>
        <taxon>Chromadorea</taxon>
        <taxon>Rhabditida</taxon>
        <taxon>Rhabditina</taxon>
        <taxon>Rhabditomorpha</taxon>
        <taxon>Strongyloidea</taxon>
        <taxon>Ancylostomatidae</taxon>
        <taxon>Bunostominae</taxon>
        <taxon>Necator</taxon>
    </lineage>
</organism>
<name>A0ABR1C5W7_NECAM</name>
<comment type="caution">
    <text evidence="19">The sequence shown here is derived from an EMBL/GenBank/DDBJ whole genome shotgun (WGS) entry which is preliminary data.</text>
</comment>
<dbReference type="InterPro" id="IPR035914">
    <property type="entry name" value="Sperma_CUB_dom_sf"/>
</dbReference>
<feature type="domain" description="CUB" evidence="17">
    <location>
        <begin position="372"/>
        <end position="489"/>
    </location>
</feature>
<dbReference type="PROSITE" id="PS51864">
    <property type="entry name" value="ASTACIN"/>
    <property type="match status" value="1"/>
</dbReference>
<dbReference type="SUPFAM" id="SSF55486">
    <property type="entry name" value="Metalloproteases ('zincins'), catalytic domain"/>
    <property type="match status" value="1"/>
</dbReference>
<dbReference type="EMBL" id="JAVFWL010000002">
    <property type="protein sequence ID" value="KAK6733907.1"/>
    <property type="molecule type" value="Genomic_DNA"/>
</dbReference>
<protein>
    <recommendedName>
        <fullName evidence="12">Zinc metalloproteinase</fullName>
    </recommendedName>
</protein>
<dbReference type="SMART" id="SM00042">
    <property type="entry name" value="CUB"/>
    <property type="match status" value="1"/>
</dbReference>
<feature type="domain" description="Peptidase M12A" evidence="18">
    <location>
        <begin position="130"/>
        <end position="327"/>
    </location>
</feature>
<keyword evidence="2 12" id="KW-0964">Secreted</keyword>
<feature type="region of interest" description="Disordered" evidence="16">
    <location>
        <begin position="65"/>
        <end position="94"/>
    </location>
</feature>
<evidence type="ECO:0000256" key="2">
    <source>
        <dbReference type="ARBA" id="ARBA00022525"/>
    </source>
</evidence>
<keyword evidence="7 14" id="KW-0378">Hydrolase</keyword>
<dbReference type="PANTHER" id="PTHR10127:SF875">
    <property type="entry name" value="ZINC METALLOPROTEINASE NAS-28"/>
    <property type="match status" value="1"/>
</dbReference>
<dbReference type="CDD" id="cd04280">
    <property type="entry name" value="ZnMc_astacin_like"/>
    <property type="match status" value="1"/>
</dbReference>
<evidence type="ECO:0000313" key="20">
    <source>
        <dbReference type="Proteomes" id="UP001303046"/>
    </source>
</evidence>
<keyword evidence="3" id="KW-0245">EGF-like domain</keyword>
<keyword evidence="11" id="KW-0325">Glycoprotein</keyword>
<dbReference type="Gene3D" id="2.60.120.290">
    <property type="entry name" value="Spermadhesin, CUB domain"/>
    <property type="match status" value="1"/>
</dbReference>
<dbReference type="Gene3D" id="3.40.390.10">
    <property type="entry name" value="Collagenase (Catalytic Domain)"/>
    <property type="match status" value="1"/>
</dbReference>
<gene>
    <name evidence="19" type="primary">Necator_chrII.g5377</name>
    <name evidence="19" type="ORF">RB195_017584</name>
</gene>
<feature type="region of interest" description="Disordered" evidence="16">
    <location>
        <begin position="116"/>
        <end position="141"/>
    </location>
</feature>
<comment type="cofactor">
    <cofactor evidence="14 15">
        <name>Zn(2+)</name>
        <dbReference type="ChEBI" id="CHEBI:29105"/>
    </cofactor>
    <text evidence="14 15">Binds 1 zinc ion per subunit.</text>
</comment>
<comment type="caution">
    <text evidence="13">Lacks conserved residue(s) required for the propagation of feature annotation.</text>
</comment>
<keyword evidence="10" id="KW-1015">Disulfide bond</keyword>
<evidence type="ECO:0000256" key="11">
    <source>
        <dbReference type="ARBA" id="ARBA00023180"/>
    </source>
</evidence>
<feature type="binding site" evidence="14">
    <location>
        <position position="232"/>
    </location>
    <ligand>
        <name>Zn(2+)</name>
        <dbReference type="ChEBI" id="CHEBI:29105"/>
        <note>catalytic</note>
    </ligand>
</feature>
<evidence type="ECO:0000259" key="18">
    <source>
        <dbReference type="PROSITE" id="PS51864"/>
    </source>
</evidence>
<keyword evidence="20" id="KW-1185">Reference proteome</keyword>
<keyword evidence="4 14" id="KW-0645">Protease</keyword>
<evidence type="ECO:0000256" key="16">
    <source>
        <dbReference type="SAM" id="MobiDB-lite"/>
    </source>
</evidence>
<evidence type="ECO:0000256" key="15">
    <source>
        <dbReference type="RuleBase" id="RU361183"/>
    </source>
</evidence>
<dbReference type="InterPro" id="IPR034035">
    <property type="entry name" value="Astacin-like_dom"/>
</dbReference>
<evidence type="ECO:0000256" key="6">
    <source>
        <dbReference type="ARBA" id="ARBA00022729"/>
    </source>
</evidence>
<dbReference type="PANTHER" id="PTHR10127">
    <property type="entry name" value="DISCOIDIN, CUB, EGF, LAMININ , AND ZINC METALLOPROTEASE DOMAIN CONTAINING"/>
    <property type="match status" value="1"/>
</dbReference>
<feature type="binding site" evidence="14">
    <location>
        <position position="222"/>
    </location>
    <ligand>
        <name>Zn(2+)</name>
        <dbReference type="ChEBI" id="CHEBI:29105"/>
        <note>catalytic</note>
    </ligand>
</feature>
<proteinExistence type="predicted"/>
<dbReference type="PRINTS" id="PR00480">
    <property type="entry name" value="ASTACIN"/>
</dbReference>
<evidence type="ECO:0000256" key="5">
    <source>
        <dbReference type="ARBA" id="ARBA00022723"/>
    </source>
</evidence>